<gene>
    <name evidence="6" type="ORF">V6984_21130</name>
</gene>
<dbReference type="GO" id="GO:0003677">
    <property type="term" value="F:DNA binding"/>
    <property type="evidence" value="ECO:0007669"/>
    <property type="project" value="UniProtKB-KW"/>
</dbReference>
<feature type="domain" description="HTH lacI-type" evidence="4">
    <location>
        <begin position="1"/>
        <end position="44"/>
    </location>
</feature>
<dbReference type="Gene3D" id="3.40.50.2300">
    <property type="match status" value="2"/>
</dbReference>
<dbReference type="SMART" id="SM00354">
    <property type="entry name" value="HTH_LACI"/>
    <property type="match status" value="1"/>
</dbReference>
<dbReference type="InterPro" id="IPR000843">
    <property type="entry name" value="HTH_LacI"/>
</dbReference>
<dbReference type="SUPFAM" id="SSF53822">
    <property type="entry name" value="Periplasmic binding protein-like I"/>
    <property type="match status" value="1"/>
</dbReference>
<dbReference type="PROSITE" id="PS50943">
    <property type="entry name" value="HTH_CROC1"/>
    <property type="match status" value="1"/>
</dbReference>
<protein>
    <submittedName>
        <fullName evidence="6">LacI family DNA-binding transcriptional regulator</fullName>
    </submittedName>
</protein>
<organism evidence="6 7">
    <name type="scientific">Kineothrix sedimenti</name>
    <dbReference type="NCBI Taxonomy" id="3123317"/>
    <lineage>
        <taxon>Bacteria</taxon>
        <taxon>Bacillati</taxon>
        <taxon>Bacillota</taxon>
        <taxon>Clostridia</taxon>
        <taxon>Lachnospirales</taxon>
        <taxon>Lachnospiraceae</taxon>
        <taxon>Kineothrix</taxon>
    </lineage>
</organism>
<evidence type="ECO:0000256" key="3">
    <source>
        <dbReference type="ARBA" id="ARBA00023163"/>
    </source>
</evidence>
<reference evidence="6 7" key="1">
    <citation type="submission" date="2024-02" db="EMBL/GenBank/DDBJ databases">
        <title>Bacterial strain from lacustrine sediment.</title>
        <authorList>
            <person name="Petit C."/>
            <person name="Fadhlaoui K."/>
        </authorList>
    </citation>
    <scope>NUCLEOTIDE SEQUENCE [LARGE SCALE GENOMIC DNA]</scope>
    <source>
        <strain evidence="6 7">IPX-CK</strain>
    </source>
</reference>
<evidence type="ECO:0000256" key="1">
    <source>
        <dbReference type="ARBA" id="ARBA00023015"/>
    </source>
</evidence>
<proteinExistence type="predicted"/>
<dbReference type="Pfam" id="PF13377">
    <property type="entry name" value="Peripla_BP_3"/>
    <property type="match status" value="1"/>
</dbReference>
<evidence type="ECO:0000259" key="4">
    <source>
        <dbReference type="PROSITE" id="PS50932"/>
    </source>
</evidence>
<evidence type="ECO:0000313" key="6">
    <source>
        <dbReference type="EMBL" id="XAH73972.1"/>
    </source>
</evidence>
<feature type="domain" description="HTH cro/C1-type" evidence="5">
    <location>
        <begin position="1"/>
        <end position="24"/>
    </location>
</feature>
<dbReference type="PANTHER" id="PTHR30146:SF150">
    <property type="entry name" value="ARABINOSE METABOLISM TRANSCRIPTIONAL REPRESSOR"/>
    <property type="match status" value="1"/>
</dbReference>
<keyword evidence="7" id="KW-1185">Reference proteome</keyword>
<dbReference type="CDD" id="cd01392">
    <property type="entry name" value="HTH_LacI"/>
    <property type="match status" value="1"/>
</dbReference>
<sequence length="333" mass="37253">MTLKELAKIAGVSPSTVSLVLNNRVGVGDAKRREILDLLEKYNFNIPKKSGFDKNLMFLKYIRHGMIVEENAGFISTIMDSIEAECRNEGYNLSIIISENCLENTLQNIDFTKFSGLFVLGTELDATSYPLLSKIPIPYIVIDNIMPGFNCNAISMSNEEMVHRALCHLAAMGHKSIGYLKSSAKSQNFDERAFSFRNTALELGLDFDEAHEFLLEPTLLHSYHDMKEYLKKGVSLPNCFFADNDTIAIGAIKALKEYKYKIPENVSVMGFDDIHFAEINSPSLSTMSVPKKLIGFTALKHLHMAIENKDFCNVKTKIGGEIIVRLSTQPCST</sequence>
<dbReference type="EMBL" id="CP146256">
    <property type="protein sequence ID" value="XAH73972.1"/>
    <property type="molecule type" value="Genomic_DNA"/>
</dbReference>
<dbReference type="InterPro" id="IPR028082">
    <property type="entry name" value="Peripla_BP_I"/>
</dbReference>
<dbReference type="RefSeq" id="WP_342757569.1">
    <property type="nucleotide sequence ID" value="NZ_CP146256.1"/>
</dbReference>
<dbReference type="Proteomes" id="UP001451571">
    <property type="component" value="Chromosome"/>
</dbReference>
<dbReference type="InterPro" id="IPR046335">
    <property type="entry name" value="LacI/GalR-like_sensor"/>
</dbReference>
<keyword evidence="1" id="KW-0805">Transcription regulation</keyword>
<dbReference type="SUPFAM" id="SSF47413">
    <property type="entry name" value="lambda repressor-like DNA-binding domains"/>
    <property type="match status" value="1"/>
</dbReference>
<accession>A0ABZ3EWC0</accession>
<dbReference type="Pfam" id="PF00356">
    <property type="entry name" value="LacI"/>
    <property type="match status" value="1"/>
</dbReference>
<dbReference type="PROSITE" id="PS00356">
    <property type="entry name" value="HTH_LACI_1"/>
    <property type="match status" value="1"/>
</dbReference>
<dbReference type="Gene3D" id="1.10.260.40">
    <property type="entry name" value="lambda repressor-like DNA-binding domains"/>
    <property type="match status" value="1"/>
</dbReference>
<name>A0ABZ3EWC0_9FIRM</name>
<dbReference type="InterPro" id="IPR001387">
    <property type="entry name" value="Cro/C1-type_HTH"/>
</dbReference>
<dbReference type="PANTHER" id="PTHR30146">
    <property type="entry name" value="LACI-RELATED TRANSCRIPTIONAL REPRESSOR"/>
    <property type="match status" value="1"/>
</dbReference>
<evidence type="ECO:0000313" key="7">
    <source>
        <dbReference type="Proteomes" id="UP001451571"/>
    </source>
</evidence>
<keyword evidence="2 6" id="KW-0238">DNA-binding</keyword>
<keyword evidence="3" id="KW-0804">Transcription</keyword>
<evidence type="ECO:0000256" key="2">
    <source>
        <dbReference type="ARBA" id="ARBA00023125"/>
    </source>
</evidence>
<dbReference type="InterPro" id="IPR010982">
    <property type="entry name" value="Lambda_DNA-bd_dom_sf"/>
</dbReference>
<evidence type="ECO:0000259" key="5">
    <source>
        <dbReference type="PROSITE" id="PS50943"/>
    </source>
</evidence>
<dbReference type="PROSITE" id="PS50932">
    <property type="entry name" value="HTH_LACI_2"/>
    <property type="match status" value="1"/>
</dbReference>